<comment type="caution">
    <text evidence="2">The sequence shown here is derived from an EMBL/GenBank/DDBJ whole genome shotgun (WGS) entry which is preliminary data.</text>
</comment>
<feature type="transmembrane region" description="Helical" evidence="1">
    <location>
        <begin position="161"/>
        <end position="180"/>
    </location>
</feature>
<feature type="transmembrane region" description="Helical" evidence="1">
    <location>
        <begin position="104"/>
        <end position="125"/>
    </location>
</feature>
<sequence>MCTYIMTIEERREARRKRILENSEVRLKKITSITSNQNILNEQPEFIKDKSENYTQNSELLDFPVLNCDKENVIPTVLENQQVFNYEPNHFNPKLHSKNIKYEIKFSSITILHIILSQIVLVLFYYDLGFLFGNSIVVPFLLSAIPELYTSKEQHDSIHMIVLLMMGFSQNFAKSISRFFKLASTTGKRFCVYMFCFICSYAIFTNLYFDVKVNSSIQ</sequence>
<gene>
    <name evidence="2" type="ORF">FWK35_00003714</name>
</gene>
<keyword evidence="1" id="KW-1133">Transmembrane helix</keyword>
<organism evidence="2 3">
    <name type="scientific">Aphis craccivora</name>
    <name type="common">Cowpea aphid</name>
    <dbReference type="NCBI Taxonomy" id="307492"/>
    <lineage>
        <taxon>Eukaryota</taxon>
        <taxon>Metazoa</taxon>
        <taxon>Ecdysozoa</taxon>
        <taxon>Arthropoda</taxon>
        <taxon>Hexapoda</taxon>
        <taxon>Insecta</taxon>
        <taxon>Pterygota</taxon>
        <taxon>Neoptera</taxon>
        <taxon>Paraneoptera</taxon>
        <taxon>Hemiptera</taxon>
        <taxon>Sternorrhyncha</taxon>
        <taxon>Aphidomorpha</taxon>
        <taxon>Aphidoidea</taxon>
        <taxon>Aphididae</taxon>
        <taxon>Aphidini</taxon>
        <taxon>Aphis</taxon>
        <taxon>Aphis</taxon>
    </lineage>
</organism>
<dbReference type="EMBL" id="VUJU01001192">
    <property type="protein sequence ID" value="KAF0766440.1"/>
    <property type="molecule type" value="Genomic_DNA"/>
</dbReference>
<evidence type="ECO:0000313" key="2">
    <source>
        <dbReference type="EMBL" id="KAF0766440.1"/>
    </source>
</evidence>
<keyword evidence="3" id="KW-1185">Reference proteome</keyword>
<name>A0A6G0Z6T2_APHCR</name>
<accession>A0A6G0Z6T2</accession>
<dbReference type="Proteomes" id="UP000478052">
    <property type="component" value="Unassembled WGS sequence"/>
</dbReference>
<dbReference type="OrthoDB" id="9895378at2759"/>
<feature type="transmembrane region" description="Helical" evidence="1">
    <location>
        <begin position="192"/>
        <end position="209"/>
    </location>
</feature>
<keyword evidence="1" id="KW-0472">Membrane</keyword>
<protein>
    <submittedName>
        <fullName evidence="2">Uncharacterized protein</fullName>
    </submittedName>
</protein>
<evidence type="ECO:0000313" key="3">
    <source>
        <dbReference type="Proteomes" id="UP000478052"/>
    </source>
</evidence>
<dbReference type="AlphaFoldDB" id="A0A6G0Z6T2"/>
<keyword evidence="1" id="KW-0812">Transmembrane</keyword>
<reference evidence="2 3" key="1">
    <citation type="submission" date="2019-08" db="EMBL/GenBank/DDBJ databases">
        <title>Whole genome of Aphis craccivora.</title>
        <authorList>
            <person name="Voronova N.V."/>
            <person name="Shulinski R.S."/>
            <person name="Bandarenka Y.V."/>
            <person name="Zhorov D.G."/>
            <person name="Warner D."/>
        </authorList>
    </citation>
    <scope>NUCLEOTIDE SEQUENCE [LARGE SCALE GENOMIC DNA]</scope>
    <source>
        <strain evidence="2">180601</strain>
        <tissue evidence="2">Whole Body</tissue>
    </source>
</reference>
<evidence type="ECO:0000256" key="1">
    <source>
        <dbReference type="SAM" id="Phobius"/>
    </source>
</evidence>
<proteinExistence type="predicted"/>